<feature type="region of interest" description="Disordered" evidence="1">
    <location>
        <begin position="416"/>
        <end position="484"/>
    </location>
</feature>
<feature type="compositionally biased region" description="Basic and acidic residues" evidence="1">
    <location>
        <begin position="613"/>
        <end position="623"/>
    </location>
</feature>
<feature type="compositionally biased region" description="Polar residues" evidence="1">
    <location>
        <begin position="585"/>
        <end position="612"/>
    </location>
</feature>
<gene>
    <name evidence="3" type="ORF">BCR43DRAFT_520093</name>
</gene>
<feature type="region of interest" description="Disordered" evidence="1">
    <location>
        <begin position="508"/>
        <end position="560"/>
    </location>
</feature>
<feature type="compositionally biased region" description="Low complexity" evidence="1">
    <location>
        <begin position="575"/>
        <end position="584"/>
    </location>
</feature>
<dbReference type="OMA" id="LPISCHE"/>
<feature type="compositionally biased region" description="Low complexity" evidence="1">
    <location>
        <begin position="678"/>
        <end position="691"/>
    </location>
</feature>
<feature type="region of interest" description="Disordered" evidence="1">
    <location>
        <begin position="44"/>
        <end position="64"/>
    </location>
</feature>
<feature type="region of interest" description="Disordered" evidence="1">
    <location>
        <begin position="220"/>
        <end position="259"/>
    </location>
</feature>
<feature type="transmembrane region" description="Helical" evidence="2">
    <location>
        <begin position="73"/>
        <end position="94"/>
    </location>
</feature>
<feature type="compositionally biased region" description="Low complexity" evidence="1">
    <location>
        <begin position="452"/>
        <end position="467"/>
    </location>
</feature>
<proteinExistence type="predicted"/>
<reference evidence="3 4" key="1">
    <citation type="submission" date="2016-07" db="EMBL/GenBank/DDBJ databases">
        <title>Pervasive Adenine N6-methylation of Active Genes in Fungi.</title>
        <authorList>
            <consortium name="DOE Joint Genome Institute"/>
            <person name="Mondo S.J."/>
            <person name="Dannebaum R.O."/>
            <person name="Kuo R.C."/>
            <person name="Labutti K."/>
            <person name="Haridas S."/>
            <person name="Kuo A."/>
            <person name="Salamov A."/>
            <person name="Ahrendt S.R."/>
            <person name="Lipzen A."/>
            <person name="Sullivan W."/>
            <person name="Andreopoulos W.B."/>
            <person name="Clum A."/>
            <person name="Lindquist E."/>
            <person name="Daum C."/>
            <person name="Ramamoorthy G.K."/>
            <person name="Gryganskyi A."/>
            <person name="Culley D."/>
            <person name="Magnuson J.K."/>
            <person name="James T.Y."/>
            <person name="O'Malley M.A."/>
            <person name="Stajich J.E."/>
            <person name="Spatafora J.W."/>
            <person name="Visel A."/>
            <person name="Grigoriev I.V."/>
        </authorList>
    </citation>
    <scope>NUCLEOTIDE SEQUENCE [LARGE SCALE GENOMIC DNA]</scope>
    <source>
        <strain evidence="3 4">NRRL 2496</strain>
    </source>
</reference>
<dbReference type="OrthoDB" id="2287436at2759"/>
<organism evidence="3 4">
    <name type="scientific">Syncephalastrum racemosum</name>
    <name type="common">Filamentous fungus</name>
    <dbReference type="NCBI Taxonomy" id="13706"/>
    <lineage>
        <taxon>Eukaryota</taxon>
        <taxon>Fungi</taxon>
        <taxon>Fungi incertae sedis</taxon>
        <taxon>Mucoromycota</taxon>
        <taxon>Mucoromycotina</taxon>
        <taxon>Mucoromycetes</taxon>
        <taxon>Mucorales</taxon>
        <taxon>Syncephalastraceae</taxon>
        <taxon>Syncephalastrum</taxon>
    </lineage>
</organism>
<keyword evidence="2" id="KW-1133">Transmembrane helix</keyword>
<feature type="compositionally biased region" description="Low complexity" evidence="1">
    <location>
        <begin position="624"/>
        <end position="634"/>
    </location>
</feature>
<accession>A0A1X2HTC2</accession>
<feature type="compositionally biased region" description="Low complexity" evidence="1">
    <location>
        <begin position="425"/>
        <end position="435"/>
    </location>
</feature>
<dbReference type="InParanoid" id="A0A1X2HTC2"/>
<protein>
    <submittedName>
        <fullName evidence="3">Uncharacterized protein</fullName>
    </submittedName>
</protein>
<dbReference type="STRING" id="13706.A0A1X2HTC2"/>
<dbReference type="EMBL" id="MCGN01000001">
    <property type="protein sequence ID" value="ORZ02845.1"/>
    <property type="molecule type" value="Genomic_DNA"/>
</dbReference>
<feature type="region of interest" description="Disordered" evidence="1">
    <location>
        <begin position="575"/>
        <end position="742"/>
    </location>
</feature>
<feature type="compositionally biased region" description="Polar residues" evidence="1">
    <location>
        <begin position="508"/>
        <end position="527"/>
    </location>
</feature>
<keyword evidence="2" id="KW-0472">Membrane</keyword>
<keyword evidence="2" id="KW-0812">Transmembrane</keyword>
<evidence type="ECO:0000256" key="1">
    <source>
        <dbReference type="SAM" id="MobiDB-lite"/>
    </source>
</evidence>
<dbReference type="Proteomes" id="UP000242180">
    <property type="component" value="Unassembled WGS sequence"/>
</dbReference>
<evidence type="ECO:0000313" key="3">
    <source>
        <dbReference type="EMBL" id="ORZ02845.1"/>
    </source>
</evidence>
<keyword evidence="4" id="KW-1185">Reference proteome</keyword>
<comment type="caution">
    <text evidence="3">The sequence shown here is derived from an EMBL/GenBank/DDBJ whole genome shotgun (WGS) entry which is preliminary data.</text>
</comment>
<evidence type="ECO:0000256" key="2">
    <source>
        <dbReference type="SAM" id="Phobius"/>
    </source>
</evidence>
<name>A0A1X2HTC2_SYNRA</name>
<dbReference type="AlphaFoldDB" id="A0A1X2HTC2"/>
<evidence type="ECO:0000313" key="4">
    <source>
        <dbReference type="Proteomes" id="UP000242180"/>
    </source>
</evidence>
<sequence>MLDKHVALYVAASTLVSSMARVSARAQSDNQADSMTEADDTIFSGQQLTQDPTATTTISTNENVSSGSGITPWAIAIVVILILLIAVCILLLVLRKRGRTPTVVPSVNDDGKIVPSVPSVPSVIAQPTSAVPELHYNEKVRPPSGELSDEGFKREEFKIALPMPPKSTSLFSDKLELSSEEAAELYKQYMNQKDDFCSVDIDQPQQQSDHWHHRLSTGMAKRATTIRSTIRQSMRRQRSTNKSQSSTAPLHEIFDDTPKKNYAPSMNSAYTEKIAMDDFYQNEALKEKSLPEIPSVPTSNVLPAPTQALDPVATHSPLQSTMIDVVAPHLDKAVPAAVSAATEFGPYSPLQENQCPSALVEETASHTAAHRIIMDASVRSKHRSILPISCHEDFGDHEQQQRKQDIMDWWQNESMVESDCDNSKDGSSSLASSPSMLTKALQQQHDIMTRENSNVQLSSVSRQSSLSRVDHPGSIVSGRSPPSFMQLSRQNSILSGIDLVRQNTMITSTPSTVRSQKPSLHAATSASMREPSVAESKRNSTVSSVRPSLESMTHYEPSSAKRNSILELFRRSSQLQSNQSSIASRQSTTSRPHVTPSNLMSLSWRAQQQRQLASEDDRSHEEPVPTVSFSSSTVQTMIPENEYEQVAAGRPNAVKNRPAPKKKQTPPKKETTKKLNAKKAATASAATGKPTTNDREGISTLHGGRRQSRASIPWMQQAEKGGKPKKTPAQRERDRYLQSLNK</sequence>